<gene>
    <name evidence="1" type="ORF">PEDI_03050</name>
</gene>
<dbReference type="Proteomes" id="UP001310022">
    <property type="component" value="Unassembled WGS sequence"/>
</dbReference>
<dbReference type="AlphaFoldDB" id="A0AAN4VU36"/>
<name>A0AAN4VU36_9BACT</name>
<protein>
    <submittedName>
        <fullName evidence="1">Uncharacterized protein</fullName>
    </submittedName>
</protein>
<evidence type="ECO:0000313" key="2">
    <source>
        <dbReference type="Proteomes" id="UP001310022"/>
    </source>
</evidence>
<comment type="caution">
    <text evidence="1">The sequence shown here is derived from an EMBL/GenBank/DDBJ whole genome shotgun (WGS) entry which is preliminary data.</text>
</comment>
<reference evidence="1 2" key="1">
    <citation type="submission" date="2021-12" db="EMBL/GenBank/DDBJ databases">
        <title>Genome sequencing of bacteria with rrn-lacking chromosome and rrn-plasmid.</title>
        <authorList>
            <person name="Anda M."/>
            <person name="Iwasaki W."/>
        </authorList>
    </citation>
    <scope>NUCLEOTIDE SEQUENCE [LARGE SCALE GENOMIC DNA]</scope>
    <source>
        <strain evidence="1 2">NBRC 15940</strain>
    </source>
</reference>
<dbReference type="RefSeq" id="WP_338235715.1">
    <property type="nucleotide sequence ID" value="NZ_BQKE01000001.1"/>
</dbReference>
<dbReference type="EMBL" id="BQKE01000001">
    <property type="protein sequence ID" value="GJM59753.1"/>
    <property type="molecule type" value="Genomic_DNA"/>
</dbReference>
<keyword evidence="2" id="KW-1185">Reference proteome</keyword>
<sequence length="264" mass="30610">MPHRLQHWKNEVYQFISQHAAFKIQKAPEQPTALISEQLSLYLFEPLEQLPADFGTERLQGIHLWKDQWANQKEIICSRLLSALGITQRIHGRKCKVISISNPELINFLEQNHLHTPLRAKIKYGLVYEGALVAVMAFSHPRQISRNGNIYKSFELIRHCNKSGYTVVGGFSKLLKHFIQEKSPDDIMTYVDLEWSKGESYLQFGFEEVGISPAQFFYLDQTQEKRIYPHLIGQDGKFVNQQLIDSGFRVVYNHGNIKLLLKLK</sequence>
<accession>A0AAN4VU36</accession>
<organism evidence="1 2">
    <name type="scientific">Persicobacter diffluens</name>
    <dbReference type="NCBI Taxonomy" id="981"/>
    <lineage>
        <taxon>Bacteria</taxon>
        <taxon>Pseudomonadati</taxon>
        <taxon>Bacteroidota</taxon>
        <taxon>Cytophagia</taxon>
        <taxon>Cytophagales</taxon>
        <taxon>Persicobacteraceae</taxon>
        <taxon>Persicobacter</taxon>
    </lineage>
</organism>
<proteinExistence type="predicted"/>
<evidence type="ECO:0000313" key="1">
    <source>
        <dbReference type="EMBL" id="GJM59753.1"/>
    </source>
</evidence>